<feature type="region of interest" description="Disordered" evidence="1">
    <location>
        <begin position="96"/>
        <end position="120"/>
    </location>
</feature>
<dbReference type="EMBL" id="BDGX01000045">
    <property type="protein sequence ID" value="GAV55200.1"/>
    <property type="molecule type" value="Genomic_DNA"/>
</dbReference>
<organism evidence="2 3">
    <name type="scientific">Zygosaccharomyces rouxii</name>
    <dbReference type="NCBI Taxonomy" id="4956"/>
    <lineage>
        <taxon>Eukaryota</taxon>
        <taxon>Fungi</taxon>
        <taxon>Dikarya</taxon>
        <taxon>Ascomycota</taxon>
        <taxon>Saccharomycotina</taxon>
        <taxon>Saccharomycetes</taxon>
        <taxon>Saccharomycetales</taxon>
        <taxon>Saccharomycetaceae</taxon>
        <taxon>Zygosaccharomyces</taxon>
    </lineage>
</organism>
<evidence type="ECO:0000313" key="2">
    <source>
        <dbReference type="EMBL" id="GAV55200.1"/>
    </source>
</evidence>
<dbReference type="OrthoDB" id="4036231at2759"/>
<evidence type="ECO:0000313" key="3">
    <source>
        <dbReference type="Proteomes" id="UP000187013"/>
    </source>
</evidence>
<dbReference type="AlphaFoldDB" id="A0A1Q3AHT5"/>
<comment type="caution">
    <text evidence="2">The sequence shown here is derived from an EMBL/GenBank/DDBJ whole genome shotgun (WGS) entry which is preliminary data.</text>
</comment>
<reference evidence="2 3" key="1">
    <citation type="submission" date="2016-08" db="EMBL/GenBank/DDBJ databases">
        <title>Draft genome sequence of allopolyploid Zygosaccharomyces rouxii.</title>
        <authorList>
            <person name="Watanabe J."/>
            <person name="Uehara K."/>
            <person name="Mogi Y."/>
            <person name="Tsukioka Y."/>
        </authorList>
    </citation>
    <scope>NUCLEOTIDE SEQUENCE [LARGE SCALE GENOMIC DNA]</scope>
    <source>
        <strain evidence="2 3">NBRC 110957</strain>
    </source>
</reference>
<proteinExistence type="predicted"/>
<evidence type="ECO:0000256" key="1">
    <source>
        <dbReference type="SAM" id="MobiDB-lite"/>
    </source>
</evidence>
<name>A0A1Q3AHT5_ZYGRO</name>
<protein>
    <submittedName>
        <fullName evidence="2">Uncharacterized protein</fullName>
    </submittedName>
</protein>
<gene>
    <name evidence="2" type="ORF">ZYGR_0AS05240</name>
</gene>
<dbReference type="Proteomes" id="UP000187013">
    <property type="component" value="Unassembled WGS sequence"/>
</dbReference>
<accession>A0A1Q3AHT5</accession>
<sequence length="230" mass="25981">MPQKSLCQTLDVTEDFVRPRSITLTSEELQNIPPPKRHNGPHLEKLIKINLKDTGIVRGWTRIRRAFGVEELGKNMAKNEKGDRFKPKYSKPLRSLNSPIIAYPGQTPKIPNSKEKSMLDGSAFSPQPSMNTVPSPSMHASISTPEYTNSEVESSGDAFSDISSFVESLKIGSREHRLTSPRQLKRTVIQPRIFEFGDEDDDEDDDDDDGRGIKELQEKIEMLRLPPIDH</sequence>